<name>U2ZDD9_VIBPR</name>
<comment type="similarity">
    <text evidence="1">Belongs to the VgrG protein family.</text>
</comment>
<gene>
    <name evidence="5" type="ORF">VPR01S_01_05000</name>
</gene>
<dbReference type="EMBL" id="BATJ01000001">
    <property type="protein sequence ID" value="GAD65726.1"/>
    <property type="molecule type" value="Genomic_DNA"/>
</dbReference>
<feature type="region of interest" description="Disordered" evidence="2">
    <location>
        <begin position="453"/>
        <end position="482"/>
    </location>
</feature>
<dbReference type="Gene3D" id="2.40.50.230">
    <property type="entry name" value="Gp5 N-terminal domain"/>
    <property type="match status" value="1"/>
</dbReference>
<evidence type="ECO:0000259" key="3">
    <source>
        <dbReference type="Pfam" id="PF04717"/>
    </source>
</evidence>
<dbReference type="InterPro" id="IPR037026">
    <property type="entry name" value="Vgr_OB-fold_dom_sf"/>
</dbReference>
<dbReference type="InterPro" id="IPR006533">
    <property type="entry name" value="T6SS_Vgr_RhsGE"/>
</dbReference>
<evidence type="ECO:0000313" key="6">
    <source>
        <dbReference type="Proteomes" id="UP000016570"/>
    </source>
</evidence>
<dbReference type="RefSeq" id="WP_021703718.1">
    <property type="nucleotide sequence ID" value="NZ_BATJ01000001.1"/>
</dbReference>
<dbReference type="eggNOG" id="COG3501">
    <property type="taxonomic scope" value="Bacteria"/>
</dbReference>
<dbReference type="Proteomes" id="UP000016570">
    <property type="component" value="Unassembled WGS sequence"/>
</dbReference>
<feature type="compositionally biased region" description="Polar residues" evidence="2">
    <location>
        <begin position="453"/>
        <end position="475"/>
    </location>
</feature>
<reference evidence="5 6" key="1">
    <citation type="submission" date="2013-09" db="EMBL/GenBank/DDBJ databases">
        <title>Whole genome shotgun sequence of Vibrio proteolyticus NBRC 13287.</title>
        <authorList>
            <person name="Isaki S."/>
            <person name="Hosoyama A."/>
            <person name="Numata M."/>
            <person name="Hashimoto M."/>
            <person name="Hosoyama Y."/>
            <person name="Tsuchikane K."/>
            <person name="Noguchi M."/>
            <person name="Hirakata S."/>
            <person name="Ichikawa N."/>
            <person name="Ohji S."/>
            <person name="Yamazoe A."/>
            <person name="Fujita N."/>
        </authorList>
    </citation>
    <scope>NUCLEOTIDE SEQUENCE [LARGE SCALE GENOMIC DNA]</scope>
    <source>
        <strain evidence="5 6">NBRC 13287</strain>
    </source>
</reference>
<dbReference type="NCBIfam" id="TIGR03361">
    <property type="entry name" value="VI_Rhs_Vgr"/>
    <property type="match status" value="1"/>
</dbReference>
<dbReference type="SUPFAM" id="SSF69279">
    <property type="entry name" value="Phage tail proteins"/>
    <property type="match status" value="2"/>
</dbReference>
<feature type="domain" description="Gp5/Type VI secretion system Vgr protein OB-fold" evidence="3">
    <location>
        <begin position="379"/>
        <end position="446"/>
    </location>
</feature>
<feature type="region of interest" description="Disordered" evidence="2">
    <location>
        <begin position="355"/>
        <end position="374"/>
    </location>
</feature>
<dbReference type="InterPro" id="IPR017847">
    <property type="entry name" value="T6SS_RhsGE_Vgr_subset"/>
</dbReference>
<dbReference type="InterPro" id="IPR006531">
    <property type="entry name" value="Gp5/Vgr_OB"/>
</dbReference>
<protein>
    <submittedName>
        <fullName evidence="5">Uncharacterized protein</fullName>
    </submittedName>
</protein>
<dbReference type="InterPro" id="IPR054030">
    <property type="entry name" value="Gp5_Vgr_C"/>
</dbReference>
<dbReference type="Gene3D" id="2.160.20.120">
    <property type="match status" value="1"/>
</dbReference>
<dbReference type="Gene3D" id="2.30.110.50">
    <property type="match status" value="1"/>
</dbReference>
<dbReference type="SUPFAM" id="SSF69349">
    <property type="entry name" value="Phage fibre proteins"/>
    <property type="match status" value="1"/>
</dbReference>
<comment type="caution">
    <text evidence="5">The sequence shown here is derived from an EMBL/GenBank/DDBJ whole genome shotgun (WGS) entry which is preliminary data.</text>
</comment>
<dbReference type="NCBIfam" id="TIGR01646">
    <property type="entry name" value="vgr_GE"/>
    <property type="match status" value="1"/>
</dbReference>
<dbReference type="Pfam" id="PF04717">
    <property type="entry name" value="Phage_base_V"/>
    <property type="match status" value="1"/>
</dbReference>
<evidence type="ECO:0000256" key="2">
    <source>
        <dbReference type="SAM" id="MobiDB-lite"/>
    </source>
</evidence>
<dbReference type="Gene3D" id="4.10.220.110">
    <property type="match status" value="1"/>
</dbReference>
<evidence type="ECO:0000256" key="1">
    <source>
        <dbReference type="ARBA" id="ARBA00005558"/>
    </source>
</evidence>
<proteinExistence type="inferred from homology"/>
<dbReference type="SUPFAM" id="SSF69255">
    <property type="entry name" value="gp5 N-terminal domain-like"/>
    <property type="match status" value="1"/>
</dbReference>
<evidence type="ECO:0000313" key="5">
    <source>
        <dbReference type="EMBL" id="GAD65726.1"/>
    </source>
</evidence>
<organism evidence="5 6">
    <name type="scientific">Vibrio proteolyticus NBRC 13287</name>
    <dbReference type="NCBI Taxonomy" id="1219065"/>
    <lineage>
        <taxon>Bacteria</taxon>
        <taxon>Pseudomonadati</taxon>
        <taxon>Pseudomonadota</taxon>
        <taxon>Gammaproteobacteria</taxon>
        <taxon>Vibrionales</taxon>
        <taxon>Vibrionaceae</taxon>
        <taxon>Vibrio</taxon>
    </lineage>
</organism>
<evidence type="ECO:0000259" key="4">
    <source>
        <dbReference type="Pfam" id="PF22178"/>
    </source>
</evidence>
<sequence length="663" mass="72090">MTSSELLAKSRPLTAKLADNKKYVVTHLTGEEAVSEGCRFSLSVASNAEINESNLGKSVSISLEQLFETRTLSGLCISIEFTGFSQEKQLYFYQIEAADPLALLAYRRNRKIFQNMTTKQILDTLLGDSDFKNYFSFSVSGGGKKHDYCVQLDETDQQFIRRLLASEGWHFHVRHDSGKPSVVIADSNQRFEPIPEPKLYYQDGSQAAHRALSNWSHATHMGSAKVSLADHTQALAEVFESGERKSAFDSSPSALAQNWFGLGLDNKNEARDAAKRQMDALDAVKSVSKASSSIAALACGFTFRLNQHPLSSMNQEYIVTRLTHHVSTDEGGTSPVYRNQFHCIPASVTYRPQVQDKPKVHSVHTASVTGPSGEEIYRDKAGRIKVQFHWDKDGKRDENSSCWLPVSQGLASKGFGAQFTPRIGDEVLVQYIDGDPDRPVVTGSLYNTKNAAPYSAASQSGLKTRSTPKGSSKQGNELRFEDQKDKEHIFLHAEKDLLIEVNNDNQTTIKGAKRTQVDKTVALNAKEAIQVEGDKTLTAKSKEDWTGDSGKDLNLSAASNMALSAKSSVTVDGSTISLSGKSKIELKVGASKIEISASGIKIDAPQVAINGQAKAEMKAAMVNIEGQGKADVKAALVTVNGSAMTQVKAGAMVQIQGAIAKVN</sequence>
<dbReference type="Pfam" id="PF05954">
    <property type="entry name" value="Phage_GPD"/>
    <property type="match status" value="1"/>
</dbReference>
<dbReference type="STRING" id="1219065.VPR01S_01_05000"/>
<feature type="domain" description="Gp5/Type VI secretion system Vgr C-terminal trimerisation" evidence="4">
    <location>
        <begin position="460"/>
        <end position="568"/>
    </location>
</feature>
<dbReference type="Gene3D" id="3.55.50.10">
    <property type="entry name" value="Baseplate protein-like domains"/>
    <property type="match status" value="1"/>
</dbReference>
<dbReference type="Pfam" id="PF22178">
    <property type="entry name" value="Gp5_trimer_C"/>
    <property type="match status" value="1"/>
</dbReference>
<accession>U2ZDD9</accession>
<dbReference type="AlphaFoldDB" id="U2ZDD9"/>
<keyword evidence="6" id="KW-1185">Reference proteome</keyword>